<dbReference type="Proteomes" id="UP000441754">
    <property type="component" value="Unassembled WGS sequence"/>
</dbReference>
<feature type="transmembrane region" description="Helical" evidence="1">
    <location>
        <begin position="43"/>
        <end position="69"/>
    </location>
</feature>
<feature type="transmembrane region" description="Helical" evidence="1">
    <location>
        <begin position="81"/>
        <end position="105"/>
    </location>
</feature>
<dbReference type="OrthoDB" id="679355at2"/>
<dbReference type="RefSeq" id="WP_154178594.1">
    <property type="nucleotide sequence ID" value="NZ_WJXZ01000014.1"/>
</dbReference>
<gene>
    <name evidence="2" type="ORF">GJJ30_28700</name>
</gene>
<evidence type="ECO:0000256" key="1">
    <source>
        <dbReference type="SAM" id="Phobius"/>
    </source>
</evidence>
<reference evidence="2 3" key="1">
    <citation type="journal article" date="2018" name="Antonie Van Leeuwenhoek">
        <title>Larkinella terrae sp. nov., isolated from soil on Jeju Island, South Korea.</title>
        <authorList>
            <person name="Ten L.N."/>
            <person name="Jeon J."/>
            <person name="Park S.J."/>
            <person name="Park S."/>
            <person name="Lee S.Y."/>
            <person name="Kim M.K."/>
            <person name="Jung H.Y."/>
        </authorList>
    </citation>
    <scope>NUCLEOTIDE SEQUENCE [LARGE SCALE GENOMIC DNA]</scope>
    <source>
        <strain evidence="2 3">KCTC 52001</strain>
    </source>
</reference>
<dbReference type="AlphaFoldDB" id="A0A7K0EUX1"/>
<evidence type="ECO:0000313" key="2">
    <source>
        <dbReference type="EMBL" id="MRS65311.1"/>
    </source>
</evidence>
<accession>A0A7K0EUX1</accession>
<name>A0A7K0EUX1_9BACT</name>
<dbReference type="EMBL" id="WJXZ01000014">
    <property type="protein sequence ID" value="MRS65311.1"/>
    <property type="molecule type" value="Genomic_DNA"/>
</dbReference>
<organism evidence="2 3">
    <name type="scientific">Larkinella terrae</name>
    <dbReference type="NCBI Taxonomy" id="2025311"/>
    <lineage>
        <taxon>Bacteria</taxon>
        <taxon>Pseudomonadati</taxon>
        <taxon>Bacteroidota</taxon>
        <taxon>Cytophagia</taxon>
        <taxon>Cytophagales</taxon>
        <taxon>Spirosomataceae</taxon>
        <taxon>Larkinella</taxon>
    </lineage>
</organism>
<keyword evidence="1" id="KW-0472">Membrane</keyword>
<keyword evidence="1" id="KW-1133">Transmembrane helix</keyword>
<proteinExistence type="predicted"/>
<evidence type="ECO:0000313" key="3">
    <source>
        <dbReference type="Proteomes" id="UP000441754"/>
    </source>
</evidence>
<keyword evidence="3" id="KW-1185">Reference proteome</keyword>
<feature type="transmembrane region" description="Helical" evidence="1">
    <location>
        <begin position="111"/>
        <end position="128"/>
    </location>
</feature>
<sequence>MLLTQLVLAFGGIQGGIRLLIDPTGFEMGIHPELRNSFPVDDFFLAGVFVLITFGLTPLFLAGCLWGRVRIPIAEAAFNGYNWAWGASVGLSILLLAWTLVLVSLIGYRTYYQLIDGLMALLLLNLQLHPKVRKLMIYSKS</sequence>
<protein>
    <submittedName>
        <fullName evidence="2">Uncharacterized protein</fullName>
    </submittedName>
</protein>
<comment type="caution">
    <text evidence="2">The sequence shown here is derived from an EMBL/GenBank/DDBJ whole genome shotgun (WGS) entry which is preliminary data.</text>
</comment>
<keyword evidence="1" id="KW-0812">Transmembrane</keyword>